<reference evidence="8 9" key="1">
    <citation type="submission" date="2017-12" db="EMBL/GenBank/DDBJ databases">
        <title>High-resolution comparative analysis of great ape genomes.</title>
        <authorList>
            <person name="Pollen A."/>
            <person name="Hastie A."/>
            <person name="Hormozdiari F."/>
            <person name="Dougherty M."/>
            <person name="Liu R."/>
            <person name="Chaisson M."/>
            <person name="Hoppe E."/>
            <person name="Hill C."/>
            <person name="Pang A."/>
            <person name="Hillier L."/>
            <person name="Baker C."/>
            <person name="Armstrong J."/>
            <person name="Shendure J."/>
            <person name="Paten B."/>
            <person name="Wilson R."/>
            <person name="Chao H."/>
            <person name="Schneider V."/>
            <person name="Ventura M."/>
            <person name="Kronenberg Z."/>
            <person name="Murali S."/>
            <person name="Gordon D."/>
            <person name="Cantsilieris S."/>
            <person name="Munson K."/>
            <person name="Nelson B."/>
            <person name="Raja A."/>
            <person name="Underwood J."/>
            <person name="Diekhans M."/>
            <person name="Fiddes I."/>
            <person name="Haussler D."/>
            <person name="Eichler E."/>
        </authorList>
    </citation>
    <scope>NUCLEOTIDE SEQUENCE [LARGE SCALE GENOMIC DNA]</scope>
    <source>
        <strain evidence="8">Yerkes chimp pedigree #C0471</strain>
    </source>
</reference>
<dbReference type="GO" id="GO:0004252">
    <property type="term" value="F:serine-type endopeptidase activity"/>
    <property type="evidence" value="ECO:0007669"/>
    <property type="project" value="InterPro"/>
</dbReference>
<dbReference type="InterPro" id="IPR018114">
    <property type="entry name" value="TRYPSIN_HIS"/>
</dbReference>
<feature type="non-terminal residue" evidence="8">
    <location>
        <position position="170"/>
    </location>
</feature>
<evidence type="ECO:0000256" key="5">
    <source>
        <dbReference type="ARBA" id="ARBA00023180"/>
    </source>
</evidence>
<keyword evidence="4" id="KW-1015">Disulfide bond</keyword>
<dbReference type="InterPro" id="IPR009003">
    <property type="entry name" value="Peptidase_S1_PA"/>
</dbReference>
<dbReference type="PROSITE" id="PS50240">
    <property type="entry name" value="TRYPSIN_DOM"/>
    <property type="match status" value="1"/>
</dbReference>
<sequence>MRILQLILLALATGLVGGETRIIKGFECKPHSQPWQAALFEKTRLLCGATLIAPRWLLTAAHCRKPRYIVHLGQHNLQKEEGCEQTQTATESFPHPGFNDSLPNKDHRNDIMLVKMASPVSITWAVRPLTLSSRCVTAGTSCLISGWGSTSSPQLRLPHTLRCANITIIE</sequence>
<protein>
    <submittedName>
        <fullName evidence="8">KLK11 isoform 9</fullName>
    </submittedName>
</protein>
<evidence type="ECO:0000259" key="7">
    <source>
        <dbReference type="PROSITE" id="PS50240"/>
    </source>
</evidence>
<comment type="caution">
    <text evidence="8">The sequence shown here is derived from an EMBL/GenBank/DDBJ whole genome shotgun (WGS) entry which is preliminary data.</text>
</comment>
<dbReference type="InterPro" id="IPR001314">
    <property type="entry name" value="Peptidase_S1A"/>
</dbReference>
<dbReference type="FunFam" id="2.40.10.10:FF:000056">
    <property type="entry name" value="Kallikrein related peptidase 11"/>
    <property type="match status" value="1"/>
</dbReference>
<evidence type="ECO:0000256" key="4">
    <source>
        <dbReference type="ARBA" id="ARBA00023157"/>
    </source>
</evidence>
<gene>
    <name evidence="8" type="ORF">CK820_G0041691</name>
</gene>
<dbReference type="InterPro" id="IPR001254">
    <property type="entry name" value="Trypsin_dom"/>
</dbReference>
<dbReference type="PANTHER" id="PTHR24271">
    <property type="entry name" value="KALLIKREIN-RELATED"/>
    <property type="match status" value="1"/>
</dbReference>
<dbReference type="PANTHER" id="PTHR24271:SF68">
    <property type="entry name" value="KALLIKREIN-11"/>
    <property type="match status" value="1"/>
</dbReference>
<name>A0A2J8Q6M7_PANTR</name>
<proteinExistence type="predicted"/>
<comment type="subcellular location">
    <subcellularLocation>
        <location evidence="1">Secreted</location>
    </subcellularLocation>
</comment>
<dbReference type="InterPro" id="IPR043504">
    <property type="entry name" value="Peptidase_S1_PA_chymotrypsin"/>
</dbReference>
<dbReference type="EMBL" id="NBAG03000069">
    <property type="protein sequence ID" value="PNI91914.1"/>
    <property type="molecule type" value="Genomic_DNA"/>
</dbReference>
<feature type="chain" id="PRO_5014352606" evidence="6">
    <location>
        <begin position="19"/>
        <end position="170"/>
    </location>
</feature>
<evidence type="ECO:0000313" key="8">
    <source>
        <dbReference type="EMBL" id="PNI91914.1"/>
    </source>
</evidence>
<evidence type="ECO:0000256" key="1">
    <source>
        <dbReference type="ARBA" id="ARBA00004613"/>
    </source>
</evidence>
<dbReference type="Pfam" id="PF00089">
    <property type="entry name" value="Trypsin"/>
    <property type="match status" value="1"/>
</dbReference>
<dbReference type="Gene3D" id="2.40.10.10">
    <property type="entry name" value="Trypsin-like serine proteases"/>
    <property type="match status" value="2"/>
</dbReference>
<organism evidence="8 9">
    <name type="scientific">Pan troglodytes</name>
    <name type="common">Chimpanzee</name>
    <dbReference type="NCBI Taxonomy" id="9598"/>
    <lineage>
        <taxon>Eukaryota</taxon>
        <taxon>Metazoa</taxon>
        <taxon>Chordata</taxon>
        <taxon>Craniata</taxon>
        <taxon>Vertebrata</taxon>
        <taxon>Euteleostomi</taxon>
        <taxon>Mammalia</taxon>
        <taxon>Eutheria</taxon>
        <taxon>Euarchontoglires</taxon>
        <taxon>Primates</taxon>
        <taxon>Haplorrhini</taxon>
        <taxon>Catarrhini</taxon>
        <taxon>Hominidae</taxon>
        <taxon>Pan</taxon>
    </lineage>
</organism>
<dbReference type="SMART" id="SM00020">
    <property type="entry name" value="Tryp_SPc"/>
    <property type="match status" value="1"/>
</dbReference>
<keyword evidence="3" id="KW-0865">Zymogen</keyword>
<feature type="signal peptide" evidence="6">
    <location>
        <begin position="1"/>
        <end position="18"/>
    </location>
</feature>
<dbReference type="Proteomes" id="UP000236370">
    <property type="component" value="Unassembled WGS sequence"/>
</dbReference>
<keyword evidence="2" id="KW-0964">Secreted</keyword>
<keyword evidence="6" id="KW-0732">Signal</keyword>
<evidence type="ECO:0000313" key="9">
    <source>
        <dbReference type="Proteomes" id="UP000236370"/>
    </source>
</evidence>
<dbReference type="CDD" id="cd00190">
    <property type="entry name" value="Tryp_SPc"/>
    <property type="match status" value="1"/>
</dbReference>
<evidence type="ECO:0000256" key="3">
    <source>
        <dbReference type="ARBA" id="ARBA00023145"/>
    </source>
</evidence>
<dbReference type="PRINTS" id="PR00722">
    <property type="entry name" value="CHYMOTRYPSIN"/>
</dbReference>
<dbReference type="GO" id="GO:0005576">
    <property type="term" value="C:extracellular region"/>
    <property type="evidence" value="ECO:0007669"/>
    <property type="project" value="UniProtKB-SubCell"/>
</dbReference>
<dbReference type="AlphaFoldDB" id="A0A2J8Q6M7"/>
<feature type="domain" description="Peptidase S1" evidence="7">
    <location>
        <begin position="15"/>
        <end position="170"/>
    </location>
</feature>
<dbReference type="PROSITE" id="PS00134">
    <property type="entry name" value="TRYPSIN_HIS"/>
    <property type="match status" value="1"/>
</dbReference>
<keyword evidence="5" id="KW-0325">Glycoprotein</keyword>
<evidence type="ECO:0000256" key="2">
    <source>
        <dbReference type="ARBA" id="ARBA00022525"/>
    </source>
</evidence>
<accession>A0A2J8Q6M7</accession>
<dbReference type="GO" id="GO:0006508">
    <property type="term" value="P:proteolysis"/>
    <property type="evidence" value="ECO:0007669"/>
    <property type="project" value="InterPro"/>
</dbReference>
<evidence type="ECO:0000256" key="6">
    <source>
        <dbReference type="SAM" id="SignalP"/>
    </source>
</evidence>
<dbReference type="SUPFAM" id="SSF50494">
    <property type="entry name" value="Trypsin-like serine proteases"/>
    <property type="match status" value="1"/>
</dbReference>